<organism evidence="1 2">
    <name type="scientific">Allacma fusca</name>
    <dbReference type="NCBI Taxonomy" id="39272"/>
    <lineage>
        <taxon>Eukaryota</taxon>
        <taxon>Metazoa</taxon>
        <taxon>Ecdysozoa</taxon>
        <taxon>Arthropoda</taxon>
        <taxon>Hexapoda</taxon>
        <taxon>Collembola</taxon>
        <taxon>Symphypleona</taxon>
        <taxon>Sminthuridae</taxon>
        <taxon>Allacma</taxon>
    </lineage>
</organism>
<gene>
    <name evidence="1" type="ORF">AFUS01_LOCUS37050</name>
</gene>
<evidence type="ECO:0000313" key="1">
    <source>
        <dbReference type="EMBL" id="CAG7827039.1"/>
    </source>
</evidence>
<protein>
    <submittedName>
        <fullName evidence="1">Uncharacterized protein</fullName>
    </submittedName>
</protein>
<dbReference type="EMBL" id="CAJVCH010542017">
    <property type="protein sequence ID" value="CAG7827039.1"/>
    <property type="molecule type" value="Genomic_DNA"/>
</dbReference>
<dbReference type="AlphaFoldDB" id="A0A8J2PKR8"/>
<accession>A0A8J2PKR8</accession>
<evidence type="ECO:0000313" key="2">
    <source>
        <dbReference type="Proteomes" id="UP000708208"/>
    </source>
</evidence>
<dbReference type="Proteomes" id="UP000708208">
    <property type="component" value="Unassembled WGS sequence"/>
</dbReference>
<proteinExistence type="predicted"/>
<reference evidence="1" key="1">
    <citation type="submission" date="2021-06" db="EMBL/GenBank/DDBJ databases">
        <authorList>
            <person name="Hodson N. C."/>
            <person name="Mongue J. A."/>
            <person name="Jaron S. K."/>
        </authorList>
    </citation>
    <scope>NUCLEOTIDE SEQUENCE</scope>
</reference>
<keyword evidence="2" id="KW-1185">Reference proteome</keyword>
<comment type="caution">
    <text evidence="1">The sequence shown here is derived from an EMBL/GenBank/DDBJ whole genome shotgun (WGS) entry which is preliminary data.</text>
</comment>
<sequence>LESSHMDNPIKVLCYNPEEPKAALLSSDYDIANQFFSRLAQTIMELQQGDSLFLCSYPLLTRFHFGFILILQQLFRFGKIKLEYQPEQSVFCQGILLSNFLGIDVSTALLSDLRSMVVSDTTPSDSKSQLVVEVISITLLCRKCIT</sequence>
<name>A0A8J2PKR8_9HEXA</name>
<feature type="non-terminal residue" evidence="1">
    <location>
        <position position="1"/>
    </location>
</feature>
<feature type="non-terminal residue" evidence="1">
    <location>
        <position position="146"/>
    </location>
</feature>